<dbReference type="AlphaFoldDB" id="E1RDT7"/>
<dbReference type="PANTHER" id="PTHR12526:SF634">
    <property type="entry name" value="BLL3361 PROTEIN"/>
    <property type="match status" value="1"/>
</dbReference>
<gene>
    <name evidence="3" type="ordered locus">Mpet_2377</name>
</gene>
<evidence type="ECO:0000259" key="2">
    <source>
        <dbReference type="Pfam" id="PF13439"/>
    </source>
</evidence>
<keyword evidence="3" id="KW-0808">Transferase</keyword>
<dbReference type="SUPFAM" id="SSF53756">
    <property type="entry name" value="UDP-Glycosyltransferase/glycogen phosphorylase"/>
    <property type="match status" value="1"/>
</dbReference>
<feature type="domain" description="Glycosyl transferase family 1" evidence="1">
    <location>
        <begin position="216"/>
        <end position="382"/>
    </location>
</feature>
<dbReference type="InterPro" id="IPR028098">
    <property type="entry name" value="Glyco_trans_4-like_N"/>
</dbReference>
<organism evidence="3 4">
    <name type="scientific">Methanolacinia petrolearia (strain DSM 11571 / OCM 486 / SEBR 4847)</name>
    <name type="common">Methanoplanus petrolearius</name>
    <dbReference type="NCBI Taxonomy" id="679926"/>
    <lineage>
        <taxon>Archaea</taxon>
        <taxon>Methanobacteriati</taxon>
        <taxon>Methanobacteriota</taxon>
        <taxon>Stenosarchaea group</taxon>
        <taxon>Methanomicrobia</taxon>
        <taxon>Methanomicrobiales</taxon>
        <taxon>Methanomicrobiaceae</taxon>
        <taxon>Methanolacinia</taxon>
    </lineage>
</organism>
<evidence type="ECO:0000313" key="4">
    <source>
        <dbReference type="Proteomes" id="UP000006565"/>
    </source>
</evidence>
<reference evidence="3 4" key="1">
    <citation type="journal article" date="2010" name="Stand. Genomic Sci.">
        <title>Complete genome sequence of Methanoplanus petrolearius type strain (SEBR 4847).</title>
        <authorList>
            <person name="Brambilla E."/>
            <person name="Djao O.D."/>
            <person name="Daligault H."/>
            <person name="Lapidus A."/>
            <person name="Lucas S."/>
            <person name="Hammon N."/>
            <person name="Nolan M."/>
            <person name="Tice H."/>
            <person name="Cheng J.F."/>
            <person name="Han C."/>
            <person name="Tapia R."/>
            <person name="Goodwin L."/>
            <person name="Pitluck S."/>
            <person name="Liolios K."/>
            <person name="Ivanova N."/>
            <person name="Mavromatis K."/>
            <person name="Mikhailova N."/>
            <person name="Pati A."/>
            <person name="Chen A."/>
            <person name="Palaniappan K."/>
            <person name="Land M."/>
            <person name="Hauser L."/>
            <person name="Chang Y.J."/>
            <person name="Jeffries C.D."/>
            <person name="Rohde M."/>
            <person name="Spring S."/>
            <person name="Sikorski J."/>
            <person name="Goker M."/>
            <person name="Woyke T."/>
            <person name="Bristow J."/>
            <person name="Eisen J.A."/>
            <person name="Markowitz V."/>
            <person name="Hugenholtz P."/>
            <person name="Kyrpides N.C."/>
            <person name="Klenk H.P."/>
        </authorList>
    </citation>
    <scope>NUCLEOTIDE SEQUENCE [LARGE SCALE GENOMIC DNA]</scope>
    <source>
        <strain evidence="4">DSM 11571 / OCM 486 / SEBR 4847</strain>
    </source>
</reference>
<dbReference type="CAZy" id="GT4">
    <property type="family name" value="Glycosyltransferase Family 4"/>
</dbReference>
<keyword evidence="4" id="KW-1185">Reference proteome</keyword>
<dbReference type="RefSeq" id="WP_013330301.1">
    <property type="nucleotide sequence ID" value="NC_014507.1"/>
</dbReference>
<dbReference type="GO" id="GO:0016757">
    <property type="term" value="F:glycosyltransferase activity"/>
    <property type="evidence" value="ECO:0007669"/>
    <property type="project" value="InterPro"/>
</dbReference>
<protein>
    <submittedName>
        <fullName evidence="3">Glycosyl transferase group 1</fullName>
    </submittedName>
</protein>
<dbReference type="eggNOG" id="arCOG01403">
    <property type="taxonomic scope" value="Archaea"/>
</dbReference>
<dbReference type="GeneID" id="9744869"/>
<dbReference type="Pfam" id="PF13439">
    <property type="entry name" value="Glyco_transf_4"/>
    <property type="match status" value="1"/>
</dbReference>
<sequence>MDINNEKRYFEQDFSAKLKDKTLLIISPIYPNQDETFIKGPFVKNQVDELKKYFKKIIIIAPVLHSLKIFKNDKLCRDYSYDNVEVYYPRCYYIPIEWFNKFLIDTRFKAVENCIKEKQLSFDLIHAHFTWPSGYISVKLKDKYNKKVIITIHEDNGWFDREVEMDYYPINDTWSKADALIRVNKKDVPILKEYNDHVYFVPNGFSPIFHPIDTNLAREKLNIPQEAQILFTLGDLIKRKGFNYLIDAMDLICKKNDNVFCFIGGEGLEKRILQKQIDKLHLSDKIKLIGFVPMDRLNYWMNACDLFILPSLKESFGVVQIEALACMKPVIASWNGGSEEIIISDEYGFLAKTADSNDLADKILSGLEKKWDKESILEYAKQFTRSTVVQQNLEIYKSVLNS</sequence>
<evidence type="ECO:0000313" key="3">
    <source>
        <dbReference type="EMBL" id="ADN37124.1"/>
    </source>
</evidence>
<name>E1RDT7_METP4</name>
<feature type="domain" description="Glycosyltransferase subfamily 4-like N-terminal" evidence="2">
    <location>
        <begin position="84"/>
        <end position="205"/>
    </location>
</feature>
<dbReference type="InterPro" id="IPR001296">
    <property type="entry name" value="Glyco_trans_1"/>
</dbReference>
<dbReference type="Pfam" id="PF00534">
    <property type="entry name" value="Glycos_transf_1"/>
    <property type="match status" value="1"/>
</dbReference>
<dbReference type="Proteomes" id="UP000006565">
    <property type="component" value="Chromosome"/>
</dbReference>
<dbReference type="PANTHER" id="PTHR12526">
    <property type="entry name" value="GLYCOSYLTRANSFERASE"/>
    <property type="match status" value="1"/>
</dbReference>
<proteinExistence type="predicted"/>
<dbReference type="STRING" id="679926.Mpet_2377"/>
<dbReference type="Gene3D" id="3.40.50.2000">
    <property type="entry name" value="Glycogen Phosphorylase B"/>
    <property type="match status" value="2"/>
</dbReference>
<dbReference type="KEGG" id="mpi:Mpet_2377"/>
<evidence type="ECO:0000259" key="1">
    <source>
        <dbReference type="Pfam" id="PF00534"/>
    </source>
</evidence>
<dbReference type="EMBL" id="CP002117">
    <property type="protein sequence ID" value="ADN37124.1"/>
    <property type="molecule type" value="Genomic_DNA"/>
</dbReference>
<dbReference type="OrthoDB" id="132546at2157"/>
<dbReference type="HOGENOM" id="CLU_009583_2_4_2"/>
<accession>E1RDT7</accession>